<dbReference type="GO" id="GO:0005634">
    <property type="term" value="C:nucleus"/>
    <property type="evidence" value="ECO:0000318"/>
    <property type="project" value="GO_Central"/>
</dbReference>
<dbReference type="STRING" id="7719.ENSCINP00000002187"/>
<evidence type="ECO:0000256" key="2">
    <source>
        <dbReference type="ARBA" id="ARBA00004286"/>
    </source>
</evidence>
<feature type="region of interest" description="Disordered" evidence="7">
    <location>
        <begin position="89"/>
        <end position="186"/>
    </location>
</feature>
<evidence type="ECO:0000256" key="7">
    <source>
        <dbReference type="SAM" id="MobiDB-lite"/>
    </source>
</evidence>
<sequence length="186" mass="19943">MVAKVDTDKKKVAQKKEHPTYAEMIVAAIKALKDRKGASRQAIVKYIKANYKVGDNAATQCKHSLKRLVTSEKIVNTVGVGASGRFKVPQAAVPTTTKKVAKKTEKEAKPAQKKTTAAKKKTAAKKSPKKQAKKSPAKKPAQKKAAAKPKVKTTKSPKKPTKKPAAKKSPAKKAAKKPAAKKSAKK</sequence>
<accession>F6YTT5</accession>
<dbReference type="GO" id="GO:0045910">
    <property type="term" value="P:negative regulation of DNA recombination"/>
    <property type="evidence" value="ECO:0000318"/>
    <property type="project" value="GO_Central"/>
</dbReference>
<dbReference type="CDD" id="cd00073">
    <property type="entry name" value="H15"/>
    <property type="match status" value="1"/>
</dbReference>
<dbReference type="Ensembl" id="ENSCINT00000002187.3">
    <property type="protein sequence ID" value="ENSCINP00000002187.3"/>
    <property type="gene ID" value="ENSCING00000001162.3"/>
</dbReference>
<dbReference type="GO" id="GO:0031492">
    <property type="term" value="F:nucleosomal DNA binding"/>
    <property type="evidence" value="ECO:0000318"/>
    <property type="project" value="GO_Central"/>
</dbReference>
<reference evidence="9" key="4">
    <citation type="submission" date="2025-09" db="UniProtKB">
        <authorList>
            <consortium name="Ensembl"/>
        </authorList>
    </citation>
    <scope>IDENTIFICATION</scope>
</reference>
<dbReference type="EMBL" id="EAAA01001603">
    <property type="status" value="NOT_ANNOTATED_CDS"/>
    <property type="molecule type" value="Genomic_DNA"/>
</dbReference>
<dbReference type="InterPro" id="IPR036388">
    <property type="entry name" value="WH-like_DNA-bd_sf"/>
</dbReference>
<dbReference type="AlphaFoldDB" id="F6YTT5"/>
<organism evidence="9 10">
    <name type="scientific">Ciona intestinalis</name>
    <name type="common">Transparent sea squirt</name>
    <name type="synonym">Ascidia intestinalis</name>
    <dbReference type="NCBI Taxonomy" id="7719"/>
    <lineage>
        <taxon>Eukaryota</taxon>
        <taxon>Metazoa</taxon>
        <taxon>Chordata</taxon>
        <taxon>Tunicata</taxon>
        <taxon>Ascidiacea</taxon>
        <taxon>Phlebobranchia</taxon>
        <taxon>Cionidae</taxon>
        <taxon>Ciona</taxon>
    </lineage>
</organism>
<evidence type="ECO:0000313" key="9">
    <source>
        <dbReference type="Ensembl" id="ENSCINP00000002187.3"/>
    </source>
</evidence>
<keyword evidence="4 6" id="KW-0238">DNA-binding</keyword>
<dbReference type="GO" id="GO:0030527">
    <property type="term" value="F:structural constituent of chromatin"/>
    <property type="evidence" value="ECO:0007669"/>
    <property type="project" value="InterPro"/>
</dbReference>
<dbReference type="PRINTS" id="PR00624">
    <property type="entry name" value="HISTONEH5"/>
</dbReference>
<dbReference type="InParanoid" id="F6YTT5"/>
<dbReference type="FunCoup" id="F6YTT5">
    <property type="interactions" value="8"/>
</dbReference>
<keyword evidence="3 6" id="KW-0158">Chromosome</keyword>
<comment type="similarity">
    <text evidence="6">Belongs to the histone H1/H5 family.</text>
</comment>
<evidence type="ECO:0000259" key="8">
    <source>
        <dbReference type="PROSITE" id="PS51504"/>
    </source>
</evidence>
<feature type="domain" description="H15" evidence="8">
    <location>
        <begin position="17"/>
        <end position="90"/>
    </location>
</feature>
<proteinExistence type="inferred from homology"/>
<comment type="subcellular location">
    <subcellularLocation>
        <location evidence="2">Chromosome</location>
    </subcellularLocation>
    <subcellularLocation>
        <location evidence="1 6">Nucleus</location>
    </subcellularLocation>
</comment>
<dbReference type="PROSITE" id="PS51504">
    <property type="entry name" value="H15"/>
    <property type="match status" value="1"/>
</dbReference>
<keyword evidence="5 6" id="KW-0539">Nucleus</keyword>
<dbReference type="InterPro" id="IPR005819">
    <property type="entry name" value="H1/H5"/>
</dbReference>
<dbReference type="OMA" id="RMAIKES"/>
<dbReference type="HOGENOM" id="CLU_052897_1_1_1"/>
<dbReference type="InterPro" id="IPR036390">
    <property type="entry name" value="WH_DNA-bd_sf"/>
</dbReference>
<reference evidence="10" key="1">
    <citation type="journal article" date="2002" name="Science">
        <title>The draft genome of Ciona intestinalis: insights into chordate and vertebrate origins.</title>
        <authorList>
            <person name="Dehal P."/>
            <person name="Satou Y."/>
            <person name="Campbell R.K."/>
            <person name="Chapman J."/>
            <person name="Degnan B."/>
            <person name="De Tomaso A."/>
            <person name="Davidson B."/>
            <person name="Di Gregorio A."/>
            <person name="Gelpke M."/>
            <person name="Goodstein D.M."/>
            <person name="Harafuji N."/>
            <person name="Hastings K.E."/>
            <person name="Ho I."/>
            <person name="Hotta K."/>
            <person name="Huang W."/>
            <person name="Kawashima T."/>
            <person name="Lemaire P."/>
            <person name="Martinez D."/>
            <person name="Meinertzhagen I.A."/>
            <person name="Necula S."/>
            <person name="Nonaka M."/>
            <person name="Putnam N."/>
            <person name="Rash S."/>
            <person name="Saiga H."/>
            <person name="Satake M."/>
            <person name="Terry A."/>
            <person name="Yamada L."/>
            <person name="Wang H.G."/>
            <person name="Awazu S."/>
            <person name="Azumi K."/>
            <person name="Boore J."/>
            <person name="Branno M."/>
            <person name="Chin-Bow S."/>
            <person name="DeSantis R."/>
            <person name="Doyle S."/>
            <person name="Francino P."/>
            <person name="Keys D.N."/>
            <person name="Haga S."/>
            <person name="Hayashi H."/>
            <person name="Hino K."/>
            <person name="Imai K.S."/>
            <person name="Inaba K."/>
            <person name="Kano S."/>
            <person name="Kobayashi K."/>
            <person name="Kobayashi M."/>
            <person name="Lee B.I."/>
            <person name="Makabe K.W."/>
            <person name="Manohar C."/>
            <person name="Matassi G."/>
            <person name="Medina M."/>
            <person name="Mochizuki Y."/>
            <person name="Mount S."/>
            <person name="Morishita T."/>
            <person name="Miura S."/>
            <person name="Nakayama A."/>
            <person name="Nishizaka S."/>
            <person name="Nomoto H."/>
            <person name="Ohta F."/>
            <person name="Oishi K."/>
            <person name="Rigoutsos I."/>
            <person name="Sano M."/>
            <person name="Sasaki A."/>
            <person name="Sasakura Y."/>
            <person name="Shoguchi E."/>
            <person name="Shin-i T."/>
            <person name="Spagnuolo A."/>
            <person name="Stainier D."/>
            <person name="Suzuki M.M."/>
            <person name="Tassy O."/>
            <person name="Takatori N."/>
            <person name="Tokuoka M."/>
            <person name="Yagi K."/>
            <person name="Yoshizaki F."/>
            <person name="Wada S."/>
            <person name="Zhang C."/>
            <person name="Hyatt P.D."/>
            <person name="Larimer F."/>
            <person name="Detter C."/>
            <person name="Doggett N."/>
            <person name="Glavina T."/>
            <person name="Hawkins T."/>
            <person name="Richardson P."/>
            <person name="Lucas S."/>
            <person name="Kohara Y."/>
            <person name="Levine M."/>
            <person name="Satoh N."/>
            <person name="Rokhsar D.S."/>
        </authorList>
    </citation>
    <scope>NUCLEOTIDE SEQUENCE [LARGE SCALE GENOMIC DNA]</scope>
</reference>
<dbReference type="GO" id="GO:0003690">
    <property type="term" value="F:double-stranded DNA binding"/>
    <property type="evidence" value="ECO:0000318"/>
    <property type="project" value="GO_Central"/>
</dbReference>
<keyword evidence="10" id="KW-1185">Reference proteome</keyword>
<evidence type="ECO:0000256" key="5">
    <source>
        <dbReference type="ARBA" id="ARBA00023242"/>
    </source>
</evidence>
<reference evidence="9" key="3">
    <citation type="submission" date="2025-08" db="UniProtKB">
        <authorList>
            <consortium name="Ensembl"/>
        </authorList>
    </citation>
    <scope>IDENTIFICATION</scope>
</reference>
<dbReference type="GO" id="GO:0030261">
    <property type="term" value="P:chromosome condensation"/>
    <property type="evidence" value="ECO:0000318"/>
    <property type="project" value="GO_Central"/>
</dbReference>
<dbReference type="GO" id="GO:0000786">
    <property type="term" value="C:nucleosome"/>
    <property type="evidence" value="ECO:0007669"/>
    <property type="project" value="InterPro"/>
</dbReference>
<evidence type="ECO:0000313" key="10">
    <source>
        <dbReference type="Proteomes" id="UP000008144"/>
    </source>
</evidence>
<dbReference type="SMART" id="SM00526">
    <property type="entry name" value="H15"/>
    <property type="match status" value="1"/>
</dbReference>
<dbReference type="Pfam" id="PF00538">
    <property type="entry name" value="Linker_histone"/>
    <property type="match status" value="1"/>
</dbReference>
<dbReference type="PANTHER" id="PTHR11467">
    <property type="entry name" value="HISTONE H1"/>
    <property type="match status" value="1"/>
</dbReference>
<dbReference type="PANTHER" id="PTHR11467:SF36">
    <property type="entry name" value="HISTONE 24-RELATED"/>
    <property type="match status" value="1"/>
</dbReference>
<evidence type="ECO:0000256" key="3">
    <source>
        <dbReference type="ARBA" id="ARBA00022454"/>
    </source>
</evidence>
<evidence type="ECO:0000256" key="4">
    <source>
        <dbReference type="ARBA" id="ARBA00023125"/>
    </source>
</evidence>
<reference evidence="9" key="2">
    <citation type="journal article" date="2008" name="Genome Biol.">
        <title>Improved genome assembly and evidence-based global gene model set for the chordate Ciona intestinalis: new insight into intron and operon populations.</title>
        <authorList>
            <person name="Satou Y."/>
            <person name="Mineta K."/>
            <person name="Ogasawara M."/>
            <person name="Sasakura Y."/>
            <person name="Shoguchi E."/>
            <person name="Ueno K."/>
            <person name="Yamada L."/>
            <person name="Matsumoto J."/>
            <person name="Wasserscheid J."/>
            <person name="Dewar K."/>
            <person name="Wiley G.B."/>
            <person name="Macmil S.L."/>
            <person name="Roe B.A."/>
            <person name="Zeller R.W."/>
            <person name="Hastings K.E."/>
            <person name="Lemaire P."/>
            <person name="Lindquist E."/>
            <person name="Endo T."/>
            <person name="Hotta K."/>
            <person name="Inaba K."/>
        </authorList>
    </citation>
    <scope>NUCLEOTIDE SEQUENCE [LARGE SCALE GENOMIC DNA]</scope>
    <source>
        <strain evidence="9">wild type</strain>
    </source>
</reference>
<dbReference type="SUPFAM" id="SSF46785">
    <property type="entry name" value="Winged helix' DNA-binding domain"/>
    <property type="match status" value="1"/>
</dbReference>
<feature type="compositionally biased region" description="Basic residues" evidence="7">
    <location>
        <begin position="116"/>
        <end position="186"/>
    </location>
</feature>
<evidence type="ECO:0000256" key="6">
    <source>
        <dbReference type="RuleBase" id="RU003894"/>
    </source>
</evidence>
<dbReference type="InterPro" id="IPR005818">
    <property type="entry name" value="Histone_H1/H5_H15"/>
</dbReference>
<protein>
    <recommendedName>
        <fullName evidence="8">H15 domain-containing protein</fullName>
    </recommendedName>
</protein>
<dbReference type="FunFam" id="1.10.10.10:FF:000140">
    <property type="entry name" value="Histone H1.0"/>
    <property type="match status" value="1"/>
</dbReference>
<dbReference type="Gene3D" id="1.10.10.10">
    <property type="entry name" value="Winged helix-like DNA-binding domain superfamily/Winged helix DNA-binding domain"/>
    <property type="match status" value="1"/>
</dbReference>
<evidence type="ECO:0000256" key="1">
    <source>
        <dbReference type="ARBA" id="ARBA00004123"/>
    </source>
</evidence>
<dbReference type="Proteomes" id="UP000008144">
    <property type="component" value="Chromosome 2"/>
</dbReference>
<name>F6YTT5_CIOIN</name>
<dbReference type="GO" id="GO:0006334">
    <property type="term" value="P:nucleosome assembly"/>
    <property type="evidence" value="ECO:0007669"/>
    <property type="project" value="InterPro"/>
</dbReference>